<sequence length="158" mass="17796">MRYAYIVPRYNQLDELLVRIHTVRQRPGWRRRLIDTSGSVPTLSTLRVLRAVEQREKTGQGASIGEVAEYMAVEHSTASRTVANVVTAGLLTKTQDAGDQRRCVLALTDTGRQALADVTERRREMVAETVAHWRESDVDTLVDLLEQLVTDFERGVCS</sequence>
<protein>
    <submittedName>
        <fullName evidence="2">MarR family transcriptional regulator</fullName>
    </submittedName>
</protein>
<feature type="domain" description="HTH marR-type" evidence="1">
    <location>
        <begin position="10"/>
        <end position="150"/>
    </location>
</feature>
<evidence type="ECO:0000259" key="1">
    <source>
        <dbReference type="PROSITE" id="PS50995"/>
    </source>
</evidence>
<name>A0ABR4YYU7_9MYCO</name>
<reference evidence="2 3" key="1">
    <citation type="submission" date="2014-11" db="EMBL/GenBank/DDBJ databases">
        <title>Mycobacterium setense Manresensis Genome.</title>
        <authorList>
            <person name="Rech G."/>
            <person name="Sumoy L."/>
        </authorList>
    </citation>
    <scope>NUCLEOTIDE SEQUENCE [LARGE SCALE GENOMIC DNA]</scope>
    <source>
        <strain evidence="2 3">Manresensis</strain>
    </source>
</reference>
<keyword evidence="3" id="KW-1185">Reference proteome</keyword>
<gene>
    <name evidence="2" type="ORF">QQ44_04700</name>
</gene>
<dbReference type="Proteomes" id="UP000031004">
    <property type="component" value="Unassembled WGS sequence"/>
</dbReference>
<dbReference type="Pfam" id="PF12802">
    <property type="entry name" value="MarR_2"/>
    <property type="match status" value="1"/>
</dbReference>
<dbReference type="InterPro" id="IPR039422">
    <property type="entry name" value="MarR/SlyA-like"/>
</dbReference>
<organism evidence="2 3">
    <name type="scientific">Mycolicibacterium setense</name>
    <dbReference type="NCBI Taxonomy" id="431269"/>
    <lineage>
        <taxon>Bacteria</taxon>
        <taxon>Bacillati</taxon>
        <taxon>Actinomycetota</taxon>
        <taxon>Actinomycetes</taxon>
        <taxon>Mycobacteriales</taxon>
        <taxon>Mycobacteriaceae</taxon>
        <taxon>Mycolicibacterium</taxon>
    </lineage>
</organism>
<dbReference type="PANTHER" id="PTHR33164:SF57">
    <property type="entry name" value="MARR-FAMILY TRANSCRIPTIONAL REGULATOR"/>
    <property type="match status" value="1"/>
</dbReference>
<evidence type="ECO:0000313" key="2">
    <source>
        <dbReference type="EMBL" id="KHO26865.1"/>
    </source>
</evidence>
<dbReference type="InterPro" id="IPR036390">
    <property type="entry name" value="WH_DNA-bd_sf"/>
</dbReference>
<dbReference type="InterPro" id="IPR000835">
    <property type="entry name" value="HTH_MarR-typ"/>
</dbReference>
<dbReference type="PROSITE" id="PS50995">
    <property type="entry name" value="HTH_MARR_2"/>
    <property type="match status" value="1"/>
</dbReference>
<comment type="caution">
    <text evidence="2">The sequence shown here is derived from an EMBL/GenBank/DDBJ whole genome shotgun (WGS) entry which is preliminary data.</text>
</comment>
<evidence type="ECO:0000313" key="3">
    <source>
        <dbReference type="Proteomes" id="UP000031004"/>
    </source>
</evidence>
<dbReference type="PANTHER" id="PTHR33164">
    <property type="entry name" value="TRANSCRIPTIONAL REGULATOR, MARR FAMILY"/>
    <property type="match status" value="1"/>
</dbReference>
<dbReference type="SMART" id="SM00347">
    <property type="entry name" value="HTH_MARR"/>
    <property type="match status" value="1"/>
</dbReference>
<dbReference type="RefSeq" id="WP_039315266.1">
    <property type="nucleotide sequence ID" value="NZ_JTLZ01000004.1"/>
</dbReference>
<dbReference type="Gene3D" id="1.10.10.10">
    <property type="entry name" value="Winged helix-like DNA-binding domain superfamily/Winged helix DNA-binding domain"/>
    <property type="match status" value="1"/>
</dbReference>
<dbReference type="SUPFAM" id="SSF46785">
    <property type="entry name" value="Winged helix' DNA-binding domain"/>
    <property type="match status" value="1"/>
</dbReference>
<dbReference type="EMBL" id="JTLZ01000004">
    <property type="protein sequence ID" value="KHO26865.1"/>
    <property type="molecule type" value="Genomic_DNA"/>
</dbReference>
<accession>A0ABR4YYU7</accession>
<dbReference type="InterPro" id="IPR036388">
    <property type="entry name" value="WH-like_DNA-bd_sf"/>
</dbReference>
<proteinExistence type="predicted"/>